<keyword evidence="2" id="KW-1185">Reference proteome</keyword>
<accession>A0ABD0LBD0</accession>
<dbReference type="EMBL" id="JACVVK020000065">
    <property type="protein sequence ID" value="KAK7496635.1"/>
    <property type="molecule type" value="Genomic_DNA"/>
</dbReference>
<dbReference type="AlphaFoldDB" id="A0ABD0LBD0"/>
<dbReference type="Proteomes" id="UP001519460">
    <property type="component" value="Unassembled WGS sequence"/>
</dbReference>
<evidence type="ECO:0000313" key="2">
    <source>
        <dbReference type="Proteomes" id="UP001519460"/>
    </source>
</evidence>
<evidence type="ECO:0000313" key="1">
    <source>
        <dbReference type="EMBL" id="KAK7496635.1"/>
    </source>
</evidence>
<gene>
    <name evidence="1" type="ORF">BaRGS_00012042</name>
</gene>
<organism evidence="1 2">
    <name type="scientific">Batillaria attramentaria</name>
    <dbReference type="NCBI Taxonomy" id="370345"/>
    <lineage>
        <taxon>Eukaryota</taxon>
        <taxon>Metazoa</taxon>
        <taxon>Spiralia</taxon>
        <taxon>Lophotrochozoa</taxon>
        <taxon>Mollusca</taxon>
        <taxon>Gastropoda</taxon>
        <taxon>Caenogastropoda</taxon>
        <taxon>Sorbeoconcha</taxon>
        <taxon>Cerithioidea</taxon>
        <taxon>Batillariidae</taxon>
        <taxon>Batillaria</taxon>
    </lineage>
</organism>
<comment type="caution">
    <text evidence="1">The sequence shown here is derived from an EMBL/GenBank/DDBJ whole genome shotgun (WGS) entry which is preliminary data.</text>
</comment>
<protein>
    <submittedName>
        <fullName evidence="1">Uncharacterized protein</fullName>
    </submittedName>
</protein>
<reference evidence="1 2" key="1">
    <citation type="journal article" date="2023" name="Sci. Data">
        <title>Genome assembly of the Korean intertidal mud-creeper Batillaria attramentaria.</title>
        <authorList>
            <person name="Patra A.K."/>
            <person name="Ho P.T."/>
            <person name="Jun S."/>
            <person name="Lee S.J."/>
            <person name="Kim Y."/>
            <person name="Won Y.J."/>
        </authorList>
    </citation>
    <scope>NUCLEOTIDE SEQUENCE [LARGE SCALE GENOMIC DNA]</scope>
    <source>
        <strain evidence="1">Wonlab-2016</strain>
    </source>
</reference>
<name>A0ABD0LBD0_9CAEN</name>
<sequence length="97" mass="11215">MVVYVDQGWMAVGVEEVGVEGWRAGNWFEGTGFRSRVKYFRYRSYGSAGHRVIQRNRQTDRISVVLFTFVRSGQETATWLKQHINTLLFQQVAVIAN</sequence>
<proteinExistence type="predicted"/>